<dbReference type="EMBL" id="JAHQIW010003283">
    <property type="protein sequence ID" value="KAJ1358009.1"/>
    <property type="molecule type" value="Genomic_DNA"/>
</dbReference>
<dbReference type="InterPro" id="IPR049450">
    <property type="entry name" value="ACOT8-like_C"/>
</dbReference>
<dbReference type="PANTHER" id="PTHR11066:SF34">
    <property type="entry name" value="ACYL-COENZYME A THIOESTERASE 8"/>
    <property type="match status" value="1"/>
</dbReference>
<dbReference type="GO" id="GO:0009062">
    <property type="term" value="P:fatty acid catabolic process"/>
    <property type="evidence" value="ECO:0007669"/>
    <property type="project" value="TreeGrafter"/>
</dbReference>
<evidence type="ECO:0000313" key="2">
    <source>
        <dbReference type="EMBL" id="KAJ1358009.1"/>
    </source>
</evidence>
<reference evidence="2" key="1">
    <citation type="submission" date="2021-06" db="EMBL/GenBank/DDBJ databases">
        <title>Parelaphostrongylus tenuis whole genome reference sequence.</title>
        <authorList>
            <person name="Garwood T.J."/>
            <person name="Larsen P.A."/>
            <person name="Fountain-Jones N.M."/>
            <person name="Garbe J.R."/>
            <person name="Macchietto M.G."/>
            <person name="Kania S.A."/>
            <person name="Gerhold R.W."/>
            <person name="Richards J.E."/>
            <person name="Wolf T.M."/>
        </authorList>
    </citation>
    <scope>NUCLEOTIDE SEQUENCE</scope>
    <source>
        <strain evidence="2">MNPRO001-30</strain>
        <tissue evidence="2">Meninges</tissue>
    </source>
</reference>
<sequence>MLVTLDHNIWMHKHLLRADHWLLFENTSTLAGRGRALNTGTSWNEDGILVLSCTQEIAVRSRDAVSQI</sequence>
<evidence type="ECO:0000313" key="3">
    <source>
        <dbReference type="Proteomes" id="UP001196413"/>
    </source>
</evidence>
<dbReference type="AlphaFoldDB" id="A0AAD5N1S6"/>
<dbReference type="GO" id="GO:0047617">
    <property type="term" value="F:fatty acyl-CoA hydrolase activity"/>
    <property type="evidence" value="ECO:0007669"/>
    <property type="project" value="InterPro"/>
</dbReference>
<dbReference type="GO" id="GO:0006637">
    <property type="term" value="P:acyl-CoA metabolic process"/>
    <property type="evidence" value="ECO:0007669"/>
    <property type="project" value="InterPro"/>
</dbReference>
<dbReference type="Proteomes" id="UP001196413">
    <property type="component" value="Unassembled WGS sequence"/>
</dbReference>
<keyword evidence="3" id="KW-1185">Reference proteome</keyword>
<comment type="caution">
    <text evidence="2">The sequence shown here is derived from an EMBL/GenBank/DDBJ whole genome shotgun (WGS) entry which is preliminary data.</text>
</comment>
<dbReference type="Pfam" id="PF20789">
    <property type="entry name" value="4HBT_3C"/>
    <property type="match status" value="1"/>
</dbReference>
<gene>
    <name evidence="2" type="ORF">KIN20_016309</name>
</gene>
<dbReference type="PANTHER" id="PTHR11066">
    <property type="entry name" value="ACYL-COA THIOESTERASE"/>
    <property type="match status" value="1"/>
</dbReference>
<accession>A0AAD5N1S6</accession>
<dbReference type="InterPro" id="IPR029069">
    <property type="entry name" value="HotDog_dom_sf"/>
</dbReference>
<dbReference type="Gene3D" id="3.10.129.10">
    <property type="entry name" value="Hotdog Thioesterase"/>
    <property type="match status" value="1"/>
</dbReference>
<dbReference type="SUPFAM" id="SSF54637">
    <property type="entry name" value="Thioesterase/thiol ester dehydrase-isomerase"/>
    <property type="match status" value="1"/>
</dbReference>
<dbReference type="InterPro" id="IPR003703">
    <property type="entry name" value="Acyl_CoA_thio"/>
</dbReference>
<feature type="domain" description="Acyl-CoA thioesterase-like C-terminal" evidence="1">
    <location>
        <begin position="2"/>
        <end position="59"/>
    </location>
</feature>
<proteinExistence type="predicted"/>
<name>A0AAD5N1S6_PARTN</name>
<organism evidence="2 3">
    <name type="scientific">Parelaphostrongylus tenuis</name>
    <name type="common">Meningeal worm</name>
    <dbReference type="NCBI Taxonomy" id="148309"/>
    <lineage>
        <taxon>Eukaryota</taxon>
        <taxon>Metazoa</taxon>
        <taxon>Ecdysozoa</taxon>
        <taxon>Nematoda</taxon>
        <taxon>Chromadorea</taxon>
        <taxon>Rhabditida</taxon>
        <taxon>Rhabditina</taxon>
        <taxon>Rhabditomorpha</taxon>
        <taxon>Strongyloidea</taxon>
        <taxon>Metastrongylidae</taxon>
        <taxon>Parelaphostrongylus</taxon>
    </lineage>
</organism>
<protein>
    <recommendedName>
        <fullName evidence="1">Acyl-CoA thioesterase-like C-terminal domain-containing protein</fullName>
    </recommendedName>
</protein>
<dbReference type="CDD" id="cd03444">
    <property type="entry name" value="Thioesterase_II_repeat1"/>
    <property type="match status" value="1"/>
</dbReference>
<evidence type="ECO:0000259" key="1">
    <source>
        <dbReference type="Pfam" id="PF20789"/>
    </source>
</evidence>
<dbReference type="GO" id="GO:0005782">
    <property type="term" value="C:peroxisomal matrix"/>
    <property type="evidence" value="ECO:0007669"/>
    <property type="project" value="UniProtKB-SubCell"/>
</dbReference>